<name>A0ABS1BWX6_9BACT</name>
<protein>
    <submittedName>
        <fullName evidence="1">Uncharacterized protein</fullName>
    </submittedName>
</protein>
<dbReference type="EMBL" id="JAEHFX010000001">
    <property type="protein sequence ID" value="MBK0401513.1"/>
    <property type="molecule type" value="Genomic_DNA"/>
</dbReference>
<gene>
    <name evidence="1" type="ORF">I5M27_00870</name>
</gene>
<dbReference type="Proteomes" id="UP000644147">
    <property type="component" value="Unassembled WGS sequence"/>
</dbReference>
<keyword evidence="2" id="KW-1185">Reference proteome</keyword>
<dbReference type="RefSeq" id="WP_200504143.1">
    <property type="nucleotide sequence ID" value="NZ_JAEHFX010000001.1"/>
</dbReference>
<comment type="caution">
    <text evidence="1">The sequence shown here is derived from an EMBL/GenBank/DDBJ whole genome shotgun (WGS) entry which is preliminary data.</text>
</comment>
<evidence type="ECO:0000313" key="2">
    <source>
        <dbReference type="Proteomes" id="UP000644147"/>
    </source>
</evidence>
<sequence>MPRLKNISLQLRFLLLGLTLLSVLSLDKREVAIYLHEPVTEQRFKAAPEQCVVKEKVSFEAVTSFIVLPEAIFPDLISFDFTPAVAAKQFVSFAVPVITPLFQRLLATSISPNAP</sequence>
<evidence type="ECO:0000313" key="1">
    <source>
        <dbReference type="EMBL" id="MBK0401513.1"/>
    </source>
</evidence>
<proteinExistence type="predicted"/>
<reference evidence="1 2" key="1">
    <citation type="submission" date="2020-12" db="EMBL/GenBank/DDBJ databases">
        <title>Bacterial novel species Adhaeribacter sp. BT258 isolated from soil.</title>
        <authorList>
            <person name="Jung H.-Y."/>
        </authorList>
    </citation>
    <scope>NUCLEOTIDE SEQUENCE [LARGE SCALE GENOMIC DNA]</scope>
    <source>
        <strain evidence="1 2">BT258</strain>
    </source>
</reference>
<accession>A0ABS1BWX6</accession>
<organism evidence="1 2">
    <name type="scientific">Adhaeribacter terrigena</name>
    <dbReference type="NCBI Taxonomy" id="2793070"/>
    <lineage>
        <taxon>Bacteria</taxon>
        <taxon>Pseudomonadati</taxon>
        <taxon>Bacteroidota</taxon>
        <taxon>Cytophagia</taxon>
        <taxon>Cytophagales</taxon>
        <taxon>Hymenobacteraceae</taxon>
        <taxon>Adhaeribacter</taxon>
    </lineage>
</organism>